<comment type="catalytic activity">
    <reaction evidence="6 7">
        <text>L-glutamate 5-semialdehyde + phosphate + NADP(+) = L-glutamyl 5-phosphate + NADPH + H(+)</text>
        <dbReference type="Rhea" id="RHEA:19541"/>
        <dbReference type="ChEBI" id="CHEBI:15378"/>
        <dbReference type="ChEBI" id="CHEBI:43474"/>
        <dbReference type="ChEBI" id="CHEBI:57783"/>
        <dbReference type="ChEBI" id="CHEBI:58066"/>
        <dbReference type="ChEBI" id="CHEBI:58274"/>
        <dbReference type="ChEBI" id="CHEBI:58349"/>
        <dbReference type="EC" id="1.2.1.41"/>
    </reaction>
</comment>
<sequence>MTALFDAETESTAELMRRLGAAARSAAAALALAPRPQKDAALLAAAAAIRDDRDLILAANAEDMAEARRNGVAGSFLDRLALDENRIEAIVRGLEAVADLPDPIGDVLADWIRPNGLRIQRVRVPIGVIGVIFESRPNVTADAAALCLKAGNACILRCGSESFRSSTAIAAAVGHGLKKAGLPRSVVQLVPTRDRAAVGELLTLTEYVDVVIPRGGKSLTARVAADSRIPVLWHLDGINHNTVVQAIDPRVIAASDDDWDTEYLDAILSVKTVDGLDAAIEHVNLHGSHHTDSIVTADQAATEAFLARVDSAIVLVNASTQFADGGEFGMGAEIGIATGRLHARGPVGTEQLTSTKYLVRGTGQTRP</sequence>
<dbReference type="Gene3D" id="3.40.309.10">
    <property type="entry name" value="Aldehyde Dehydrogenase, Chain A, domain 2"/>
    <property type="match status" value="1"/>
</dbReference>
<evidence type="ECO:0000256" key="7">
    <source>
        <dbReference type="HAMAP-Rule" id="MF_00412"/>
    </source>
</evidence>
<evidence type="ECO:0000256" key="5">
    <source>
        <dbReference type="ARBA" id="ARBA00023002"/>
    </source>
</evidence>
<dbReference type="SUPFAM" id="SSF53720">
    <property type="entry name" value="ALDH-like"/>
    <property type="match status" value="1"/>
</dbReference>
<keyword evidence="5 7" id="KW-0560">Oxidoreductase</keyword>
<comment type="caution">
    <text evidence="9">The sequence shown here is derived from an EMBL/GenBank/DDBJ whole genome shotgun (WGS) entry which is preliminary data.</text>
</comment>
<comment type="similarity">
    <text evidence="7">Belongs to the gamma-glutamyl phosphate reductase family.</text>
</comment>
<feature type="domain" description="Aldehyde dehydrogenase" evidence="8">
    <location>
        <begin position="10"/>
        <end position="249"/>
    </location>
</feature>
<dbReference type="InterPro" id="IPR000965">
    <property type="entry name" value="GPR_dom"/>
</dbReference>
<evidence type="ECO:0000256" key="2">
    <source>
        <dbReference type="ARBA" id="ARBA00022605"/>
    </source>
</evidence>
<dbReference type="Gene3D" id="3.40.605.10">
    <property type="entry name" value="Aldehyde Dehydrogenase, Chain A, domain 1"/>
    <property type="match status" value="2"/>
</dbReference>
<dbReference type="InterPro" id="IPR016161">
    <property type="entry name" value="Ald_DH/histidinol_DH"/>
</dbReference>
<evidence type="ECO:0000256" key="3">
    <source>
        <dbReference type="ARBA" id="ARBA00022650"/>
    </source>
</evidence>
<evidence type="ECO:0000313" key="10">
    <source>
        <dbReference type="Proteomes" id="UP000700706"/>
    </source>
</evidence>
<name>A0A952KG34_9PROT</name>
<dbReference type="HAMAP" id="MF_00412">
    <property type="entry name" value="ProA"/>
    <property type="match status" value="1"/>
</dbReference>
<dbReference type="Pfam" id="PF00171">
    <property type="entry name" value="Aldedh"/>
    <property type="match status" value="1"/>
</dbReference>
<reference evidence="9" key="1">
    <citation type="submission" date="2020-06" db="EMBL/GenBank/DDBJ databases">
        <title>Stable isotope informed genome-resolved metagenomics uncovers potential trophic interactions in rhizosphere soil.</title>
        <authorList>
            <person name="Starr E.P."/>
            <person name="Shi S."/>
            <person name="Blazewicz S.J."/>
            <person name="Koch B.J."/>
            <person name="Probst A.J."/>
            <person name="Hungate B.A."/>
            <person name="Pett-Ridge J."/>
            <person name="Firestone M.K."/>
            <person name="Banfield J.F."/>
        </authorList>
    </citation>
    <scope>NUCLEOTIDE SEQUENCE</scope>
    <source>
        <strain evidence="9">YM_69_17</strain>
    </source>
</reference>
<dbReference type="PANTHER" id="PTHR11063">
    <property type="entry name" value="GLUTAMATE SEMIALDEHYDE DEHYDROGENASE"/>
    <property type="match status" value="1"/>
</dbReference>
<dbReference type="EMBL" id="JAEKLZ010000388">
    <property type="protein sequence ID" value="MBW8728302.1"/>
    <property type="molecule type" value="Genomic_DNA"/>
</dbReference>
<dbReference type="GO" id="GO:0055129">
    <property type="term" value="P:L-proline biosynthetic process"/>
    <property type="evidence" value="ECO:0007669"/>
    <property type="project" value="UniProtKB-UniRule"/>
</dbReference>
<keyword evidence="2 7" id="KW-0028">Amino-acid biosynthesis</keyword>
<organism evidence="9 10">
    <name type="scientific">Inquilinus limosus</name>
    <dbReference type="NCBI Taxonomy" id="171674"/>
    <lineage>
        <taxon>Bacteria</taxon>
        <taxon>Pseudomonadati</taxon>
        <taxon>Pseudomonadota</taxon>
        <taxon>Alphaproteobacteria</taxon>
        <taxon>Rhodospirillales</taxon>
        <taxon>Rhodospirillaceae</taxon>
        <taxon>Inquilinus</taxon>
    </lineage>
</organism>
<evidence type="ECO:0000256" key="6">
    <source>
        <dbReference type="ARBA" id="ARBA00049024"/>
    </source>
</evidence>
<keyword evidence="3 7" id="KW-0641">Proline biosynthesis</keyword>
<dbReference type="InterPro" id="IPR016162">
    <property type="entry name" value="Ald_DH_N"/>
</dbReference>
<evidence type="ECO:0000259" key="8">
    <source>
        <dbReference type="Pfam" id="PF00171"/>
    </source>
</evidence>
<gene>
    <name evidence="7" type="primary">proA</name>
    <name evidence="9" type="ORF">JF625_24555</name>
</gene>
<dbReference type="InterPro" id="IPR016163">
    <property type="entry name" value="Ald_DH_C"/>
</dbReference>
<evidence type="ECO:0000256" key="1">
    <source>
        <dbReference type="ARBA" id="ARBA00004985"/>
    </source>
</evidence>
<dbReference type="EC" id="1.2.1.41" evidence="7"/>
<keyword evidence="7" id="KW-0963">Cytoplasm</keyword>
<evidence type="ECO:0000313" key="9">
    <source>
        <dbReference type="EMBL" id="MBW8728302.1"/>
    </source>
</evidence>
<keyword evidence="4 7" id="KW-0521">NADP</keyword>
<comment type="subcellular location">
    <subcellularLocation>
        <location evidence="7">Cytoplasm</location>
    </subcellularLocation>
</comment>
<dbReference type="GO" id="GO:0004350">
    <property type="term" value="F:glutamate-5-semialdehyde dehydrogenase activity"/>
    <property type="evidence" value="ECO:0007669"/>
    <property type="project" value="UniProtKB-UniRule"/>
</dbReference>
<dbReference type="CDD" id="cd07079">
    <property type="entry name" value="ALDH_F18-19_ProA-GPR"/>
    <property type="match status" value="1"/>
</dbReference>
<protein>
    <recommendedName>
        <fullName evidence="7">Gamma-glutamyl phosphate reductase</fullName>
        <shortName evidence="7">GPR</shortName>
        <ecNumber evidence="7">1.2.1.41</ecNumber>
    </recommendedName>
    <alternativeName>
        <fullName evidence="7">Glutamate-5-semialdehyde dehydrogenase</fullName>
    </alternativeName>
    <alternativeName>
        <fullName evidence="7">Glutamyl-gamma-semialdehyde dehydrogenase</fullName>
        <shortName evidence="7">GSA dehydrogenase</shortName>
    </alternativeName>
</protein>
<dbReference type="Proteomes" id="UP000700706">
    <property type="component" value="Unassembled WGS sequence"/>
</dbReference>
<comment type="pathway">
    <text evidence="1 7">Amino-acid biosynthesis; L-proline biosynthesis; L-glutamate 5-semialdehyde from L-glutamate: step 2/2.</text>
</comment>
<comment type="function">
    <text evidence="7">Catalyzes the NADPH-dependent reduction of L-glutamate 5-phosphate into L-glutamate 5-semialdehyde and phosphate. The product spontaneously undergoes cyclization to form 1-pyrroline-5-carboxylate.</text>
</comment>
<proteinExistence type="inferred from homology"/>
<dbReference type="PANTHER" id="PTHR11063:SF8">
    <property type="entry name" value="DELTA-1-PYRROLINE-5-CARBOXYLATE SYNTHASE"/>
    <property type="match status" value="1"/>
</dbReference>
<dbReference type="InterPro" id="IPR015590">
    <property type="entry name" value="Aldehyde_DH_dom"/>
</dbReference>
<dbReference type="AlphaFoldDB" id="A0A952KG34"/>
<accession>A0A952KG34</accession>
<dbReference type="GO" id="GO:0005737">
    <property type="term" value="C:cytoplasm"/>
    <property type="evidence" value="ECO:0007669"/>
    <property type="project" value="UniProtKB-SubCell"/>
</dbReference>
<evidence type="ECO:0000256" key="4">
    <source>
        <dbReference type="ARBA" id="ARBA00022857"/>
    </source>
</evidence>